<gene>
    <name evidence="5" type="ORF">BB215W447A_0291</name>
</gene>
<dbReference type="Gene3D" id="3.90.76.10">
    <property type="entry name" value="Dipeptide-binding Protein, Domain 1"/>
    <property type="match status" value="1"/>
</dbReference>
<dbReference type="AlphaFoldDB" id="A0A2K9B7I3"/>
<dbReference type="GO" id="GO:0043190">
    <property type="term" value="C:ATP-binding cassette (ABC) transporter complex"/>
    <property type="evidence" value="ECO:0007669"/>
    <property type="project" value="InterPro"/>
</dbReference>
<dbReference type="GO" id="GO:0042597">
    <property type="term" value="C:periplasmic space"/>
    <property type="evidence" value="ECO:0007669"/>
    <property type="project" value="UniProtKB-ARBA"/>
</dbReference>
<dbReference type="PIRSF" id="PIRSF002741">
    <property type="entry name" value="MppA"/>
    <property type="match status" value="1"/>
</dbReference>
<comment type="subcellular location">
    <subcellularLocation>
        <location evidence="1">Cell envelope</location>
    </subcellularLocation>
</comment>
<evidence type="ECO:0000313" key="5">
    <source>
        <dbReference type="EMBL" id="AUE02323.1"/>
    </source>
</evidence>
<dbReference type="Proteomes" id="UP000232491">
    <property type="component" value="Chromosome"/>
</dbReference>
<dbReference type="GO" id="GO:1904680">
    <property type="term" value="F:peptide transmembrane transporter activity"/>
    <property type="evidence" value="ECO:0007669"/>
    <property type="project" value="TreeGrafter"/>
</dbReference>
<proteinExistence type="inferred from homology"/>
<keyword evidence="4" id="KW-0732">Signal</keyword>
<evidence type="ECO:0000313" key="6">
    <source>
        <dbReference type="Proteomes" id="UP000232491"/>
    </source>
</evidence>
<reference evidence="5 6" key="1">
    <citation type="submission" date="2017-05" db="EMBL/GenBank/DDBJ databases">
        <title>Comparative genomics and methylome analysis of the gut commensal Bifidobacterium breve.</title>
        <authorList>
            <person name="Bottacini F."/>
            <person name="Morrissey R."/>
            <person name="Roberts R.J."/>
            <person name="James K."/>
            <person name="van Breen J."/>
            <person name="Egan M."/>
            <person name="Lambert J."/>
            <person name="van Limpt K."/>
            <person name="Stanton C."/>
            <person name="Knol J."/>
            <person name="O' Connell Motherway M."/>
            <person name="van Sinderen D."/>
        </authorList>
    </citation>
    <scope>NUCLEOTIDE SEQUENCE [LARGE SCALE GENOMIC DNA]</scope>
    <source>
        <strain evidence="5 6">215W447a</strain>
    </source>
</reference>
<dbReference type="GO" id="GO:0030313">
    <property type="term" value="C:cell envelope"/>
    <property type="evidence" value="ECO:0007669"/>
    <property type="project" value="UniProtKB-SubCell"/>
</dbReference>
<dbReference type="Gene3D" id="3.40.190.10">
    <property type="entry name" value="Periplasmic binding protein-like II"/>
    <property type="match status" value="1"/>
</dbReference>
<protein>
    <submittedName>
        <fullName evidence="5">Solute binding protein of ABC transporter system for peptides</fullName>
    </submittedName>
</protein>
<dbReference type="EMBL" id="CP021558">
    <property type="protein sequence ID" value="AUE02323.1"/>
    <property type="molecule type" value="Genomic_DNA"/>
</dbReference>
<dbReference type="InterPro" id="IPR000914">
    <property type="entry name" value="SBP_5_dom"/>
</dbReference>
<comment type="similarity">
    <text evidence="2">Belongs to the bacterial solute-binding protein 5 family.</text>
</comment>
<dbReference type="InterPro" id="IPR039424">
    <property type="entry name" value="SBP_5"/>
</dbReference>
<dbReference type="SUPFAM" id="SSF53850">
    <property type="entry name" value="Periplasmic binding protein-like II"/>
    <property type="match status" value="1"/>
</dbReference>
<evidence type="ECO:0000256" key="4">
    <source>
        <dbReference type="ARBA" id="ARBA00022729"/>
    </source>
</evidence>
<name>A0A2K9B7I3_BIFBR</name>
<keyword evidence="3" id="KW-0813">Transport</keyword>
<dbReference type="Pfam" id="PF00496">
    <property type="entry name" value="SBP_bac_5"/>
    <property type="match status" value="1"/>
</dbReference>
<dbReference type="Gene3D" id="3.10.105.10">
    <property type="entry name" value="Dipeptide-binding Protein, Domain 3"/>
    <property type="match status" value="1"/>
</dbReference>
<organism evidence="5 6">
    <name type="scientific">Bifidobacterium breve</name>
    <dbReference type="NCBI Taxonomy" id="1685"/>
    <lineage>
        <taxon>Bacteria</taxon>
        <taxon>Bacillati</taxon>
        <taxon>Actinomycetota</taxon>
        <taxon>Actinomycetes</taxon>
        <taxon>Bifidobacteriales</taxon>
        <taxon>Bifidobacteriaceae</taxon>
        <taxon>Bifidobacterium</taxon>
    </lineage>
</organism>
<evidence type="ECO:0000256" key="3">
    <source>
        <dbReference type="ARBA" id="ARBA00022448"/>
    </source>
</evidence>
<dbReference type="InterPro" id="IPR030678">
    <property type="entry name" value="Peptide/Ni-bd"/>
</dbReference>
<evidence type="ECO:0000256" key="1">
    <source>
        <dbReference type="ARBA" id="ARBA00004196"/>
    </source>
</evidence>
<sequence>MGMHKSRNERFRWVVFLVVAAVLSALVWVGWSVITRSHSIPGLLDSGPDTKVSVGITDMPQSLDIRATASASAERLLLDNVYETLLTVDQNNQLKPGVATDWKTSDDGLTYTMTIASGLTFSNGHTLDAGDVVWSLQQAITQKYADVDDLGDLKSVTNPNDSTVVITLAQTNPTLLRALSGRLGIVYDSEAGDADYAKQAVGSGPFTVGKFTPGQSLTLDYNGGYHGTKAHVGTVTFTQYSDETSLADAVSEGTIDMAAPATTTVASQMNGKDGLTVTEGTTTDKVLLAFNNNSDSIMSDQNVRTTFRYLIDSAGIAASQSDSSGALGGPISPLEPGYEDLTGLFPHDMSKTQTMTSYFGPYLTTVDLVVTAQWQPMAETIKQQIEQLPRPSVNLEVVSDEEYVKRIQDGTWELTLMSMNGTDDAGTFADPDSIFHYNHAEVQQAYADARAATNDADYAEKMKVYARKLSEDAASNWLYTRKCFTVASTKLSGYPTALIDQRMPLADLTVK</sequence>
<accession>A0A2K9B7I3</accession>
<dbReference type="PANTHER" id="PTHR30290:SF10">
    <property type="entry name" value="PERIPLASMIC OLIGOPEPTIDE-BINDING PROTEIN-RELATED"/>
    <property type="match status" value="1"/>
</dbReference>
<dbReference type="PANTHER" id="PTHR30290">
    <property type="entry name" value="PERIPLASMIC BINDING COMPONENT OF ABC TRANSPORTER"/>
    <property type="match status" value="1"/>
</dbReference>
<dbReference type="GO" id="GO:0015833">
    <property type="term" value="P:peptide transport"/>
    <property type="evidence" value="ECO:0007669"/>
    <property type="project" value="TreeGrafter"/>
</dbReference>
<evidence type="ECO:0000256" key="2">
    <source>
        <dbReference type="ARBA" id="ARBA00005695"/>
    </source>
</evidence>